<name>A0ABQ5FD80_9ASTR</name>
<feature type="domain" description="Reverse transcriptase zinc-binding" evidence="1">
    <location>
        <begin position="152"/>
        <end position="238"/>
    </location>
</feature>
<dbReference type="Pfam" id="PF13966">
    <property type="entry name" value="zf-RVT"/>
    <property type="match status" value="1"/>
</dbReference>
<comment type="caution">
    <text evidence="2">The sequence shown here is derived from an EMBL/GenBank/DDBJ whole genome shotgun (WGS) entry which is preliminary data.</text>
</comment>
<keyword evidence="2" id="KW-0808">Transferase</keyword>
<evidence type="ECO:0000259" key="1">
    <source>
        <dbReference type="Pfam" id="PF13966"/>
    </source>
</evidence>
<gene>
    <name evidence="2" type="ORF">Tco_1004391</name>
</gene>
<dbReference type="EMBL" id="BQNB010017236">
    <property type="protein sequence ID" value="GJT60858.1"/>
    <property type="molecule type" value="Genomic_DNA"/>
</dbReference>
<dbReference type="GO" id="GO:0003964">
    <property type="term" value="F:RNA-directed DNA polymerase activity"/>
    <property type="evidence" value="ECO:0007669"/>
    <property type="project" value="UniProtKB-KW"/>
</dbReference>
<protein>
    <submittedName>
        <fullName evidence="2">Reverse transcriptase domain, reverse transcriptase zinc-binding domain protein</fullName>
    </submittedName>
</protein>
<keyword evidence="2" id="KW-0548">Nucleotidyltransferase</keyword>
<organism evidence="2 3">
    <name type="scientific">Tanacetum coccineum</name>
    <dbReference type="NCBI Taxonomy" id="301880"/>
    <lineage>
        <taxon>Eukaryota</taxon>
        <taxon>Viridiplantae</taxon>
        <taxon>Streptophyta</taxon>
        <taxon>Embryophyta</taxon>
        <taxon>Tracheophyta</taxon>
        <taxon>Spermatophyta</taxon>
        <taxon>Magnoliopsida</taxon>
        <taxon>eudicotyledons</taxon>
        <taxon>Gunneridae</taxon>
        <taxon>Pentapetalae</taxon>
        <taxon>asterids</taxon>
        <taxon>campanulids</taxon>
        <taxon>Asterales</taxon>
        <taxon>Asteraceae</taxon>
        <taxon>Asteroideae</taxon>
        <taxon>Anthemideae</taxon>
        <taxon>Anthemidinae</taxon>
        <taxon>Tanacetum</taxon>
    </lineage>
</organism>
<keyword evidence="3" id="KW-1185">Reference proteome</keyword>
<sequence length="274" mass="31968">MKKQRSSLCLIEDDDFVKGLRSAYTLVLITHSTIDQGVEIDVTGVEFTSSCIGVLGDRRDIRFRVDRWVDNRRLCDRLPRLYHLDRRKEGLVWDKGAWVNNEWCWEWEWVRSIRGRVSREFEELLDIIQNIVVQSICRDKWRWALGVNSDFKVKELARLVKEKILHEKSGGQNMIWNKLVPKKVNIFVWGALKGRLSVRVELDRRGIDLDSVFCPCCNNIMETCAHCLVTCDLAMSVWNKIFNWWKLGSVNAFTIDDLFSSNGSANVPNFLSRI</sequence>
<reference evidence="2" key="1">
    <citation type="journal article" date="2022" name="Int. J. Mol. Sci.">
        <title>Draft Genome of Tanacetum Coccineum: Genomic Comparison of Closely Related Tanacetum-Family Plants.</title>
        <authorList>
            <person name="Yamashiro T."/>
            <person name="Shiraishi A."/>
            <person name="Nakayama K."/>
            <person name="Satake H."/>
        </authorList>
    </citation>
    <scope>NUCLEOTIDE SEQUENCE</scope>
</reference>
<proteinExistence type="predicted"/>
<dbReference type="Proteomes" id="UP001151760">
    <property type="component" value="Unassembled WGS sequence"/>
</dbReference>
<keyword evidence="2" id="KW-0695">RNA-directed DNA polymerase</keyword>
<accession>A0ABQ5FD80</accession>
<evidence type="ECO:0000313" key="3">
    <source>
        <dbReference type="Proteomes" id="UP001151760"/>
    </source>
</evidence>
<dbReference type="PANTHER" id="PTHR36617">
    <property type="entry name" value="PROTEIN, PUTATIVE-RELATED"/>
    <property type="match status" value="1"/>
</dbReference>
<evidence type="ECO:0000313" key="2">
    <source>
        <dbReference type="EMBL" id="GJT60858.1"/>
    </source>
</evidence>
<reference evidence="2" key="2">
    <citation type="submission" date="2022-01" db="EMBL/GenBank/DDBJ databases">
        <authorList>
            <person name="Yamashiro T."/>
            <person name="Shiraishi A."/>
            <person name="Satake H."/>
            <person name="Nakayama K."/>
        </authorList>
    </citation>
    <scope>NUCLEOTIDE SEQUENCE</scope>
</reference>
<dbReference type="PANTHER" id="PTHR36617:SF5">
    <property type="entry name" value="OS05G0421675 PROTEIN"/>
    <property type="match status" value="1"/>
</dbReference>
<dbReference type="InterPro" id="IPR026960">
    <property type="entry name" value="RVT-Znf"/>
</dbReference>